<evidence type="ECO:0000313" key="5">
    <source>
        <dbReference type="Proteomes" id="UP000650628"/>
    </source>
</evidence>
<feature type="compositionally biased region" description="Polar residues" evidence="1">
    <location>
        <begin position="254"/>
        <end position="265"/>
    </location>
</feature>
<dbReference type="RefSeq" id="WP_203954711.1">
    <property type="nucleotide sequence ID" value="NZ_BOOO01000020.1"/>
</dbReference>
<keyword evidence="2" id="KW-0812">Transmembrane</keyword>
<keyword evidence="5" id="KW-1185">Reference proteome</keyword>
<keyword evidence="2" id="KW-0472">Membrane</keyword>
<name>A0A8J3TR83_9ACTN</name>
<proteinExistence type="predicted"/>
<evidence type="ECO:0000256" key="1">
    <source>
        <dbReference type="SAM" id="MobiDB-lite"/>
    </source>
</evidence>
<accession>A0A8J3TR83</accession>
<dbReference type="Proteomes" id="UP000650628">
    <property type="component" value="Unassembled WGS sequence"/>
</dbReference>
<feature type="region of interest" description="Disordered" evidence="1">
    <location>
        <begin position="230"/>
        <end position="306"/>
    </location>
</feature>
<evidence type="ECO:0000313" key="4">
    <source>
        <dbReference type="EMBL" id="GII30776.1"/>
    </source>
</evidence>
<organism evidence="4 5">
    <name type="scientific">Planotetraspora mira</name>
    <dbReference type="NCBI Taxonomy" id="58121"/>
    <lineage>
        <taxon>Bacteria</taxon>
        <taxon>Bacillati</taxon>
        <taxon>Actinomycetota</taxon>
        <taxon>Actinomycetes</taxon>
        <taxon>Streptosporangiales</taxon>
        <taxon>Streptosporangiaceae</taxon>
        <taxon>Planotetraspora</taxon>
    </lineage>
</organism>
<dbReference type="InterPro" id="IPR013783">
    <property type="entry name" value="Ig-like_fold"/>
</dbReference>
<reference evidence="4 5" key="1">
    <citation type="submission" date="2021-01" db="EMBL/GenBank/DDBJ databases">
        <title>Whole genome shotgun sequence of Planotetraspora mira NBRC 15435.</title>
        <authorList>
            <person name="Komaki H."/>
            <person name="Tamura T."/>
        </authorList>
    </citation>
    <scope>NUCLEOTIDE SEQUENCE [LARGE SCALE GENOMIC DNA]</scope>
    <source>
        <strain evidence="4 5">NBRC 15435</strain>
    </source>
</reference>
<dbReference type="AlphaFoldDB" id="A0A8J3TR83"/>
<keyword evidence="3" id="KW-0732">Signal</keyword>
<feature type="compositionally biased region" description="Low complexity" evidence="1">
    <location>
        <begin position="277"/>
        <end position="290"/>
    </location>
</feature>
<gene>
    <name evidence="4" type="ORF">Pmi06nite_42180</name>
</gene>
<feature type="compositionally biased region" description="Low complexity" evidence="1">
    <location>
        <begin position="230"/>
        <end position="253"/>
    </location>
</feature>
<sequence length="506" mass="49759">MTALRSLAVAAGVVPLATVSVLMVGAAPASAAPSGITSPSAGEVIKTSGPVTISAKTGLLQLSMGLYVEGPSVPRRRVAQGGLNQTIKGSFDPGAVPNGVFTVSLRGEITAKTYKTSTFTVSRPPAAPSAVNAVLTGTSDVVVTWAKGSEPDLRSYTVSSTTAAKSEAIPLATACSGSSCRASLTVPAGAAGQRVGFSVKAVRSDGSGGTVASSGSAVSYLNMPVAAQPTPTATSSVVTSSSASPSATSSVPTRGSTATAGSQPLQRLAGGTSKAGLTLPDLPDADATPPEVAPPGSMAGEPVLEPSGSLLSGPGYGILLALVGAALLLGAHVRGRLKRRKGVYAPSGAGAVAAVPIGAGASVARPAGAGSRIWTGGLRAVAPGSAGGGTGVPALAPAATRRHPGLAPTISGSSASGTSATTTWGLVRGTATTIARRPSIVLVSGAGRSQPVLVASPVPADTDRTGPLEQVPVEDAADQGRFYRPAEGEWIGDDDDPYTGRRRREP</sequence>
<feature type="chain" id="PRO_5035184289" description="Fibronectin type-III domain-containing protein" evidence="3">
    <location>
        <begin position="32"/>
        <end position="506"/>
    </location>
</feature>
<dbReference type="Gene3D" id="2.60.40.10">
    <property type="entry name" value="Immunoglobulins"/>
    <property type="match status" value="1"/>
</dbReference>
<feature type="transmembrane region" description="Helical" evidence="2">
    <location>
        <begin position="313"/>
        <end position="331"/>
    </location>
</feature>
<dbReference type="EMBL" id="BOOO01000020">
    <property type="protein sequence ID" value="GII30776.1"/>
    <property type="molecule type" value="Genomic_DNA"/>
</dbReference>
<evidence type="ECO:0008006" key="6">
    <source>
        <dbReference type="Google" id="ProtNLM"/>
    </source>
</evidence>
<evidence type="ECO:0000256" key="3">
    <source>
        <dbReference type="SAM" id="SignalP"/>
    </source>
</evidence>
<comment type="caution">
    <text evidence="4">The sequence shown here is derived from an EMBL/GenBank/DDBJ whole genome shotgun (WGS) entry which is preliminary data.</text>
</comment>
<evidence type="ECO:0000256" key="2">
    <source>
        <dbReference type="SAM" id="Phobius"/>
    </source>
</evidence>
<protein>
    <recommendedName>
        <fullName evidence="6">Fibronectin type-III domain-containing protein</fullName>
    </recommendedName>
</protein>
<keyword evidence="2" id="KW-1133">Transmembrane helix</keyword>
<feature type="signal peptide" evidence="3">
    <location>
        <begin position="1"/>
        <end position="31"/>
    </location>
</feature>
<feature type="region of interest" description="Disordered" evidence="1">
    <location>
        <begin position="457"/>
        <end position="506"/>
    </location>
</feature>
<dbReference type="GO" id="GO:0005975">
    <property type="term" value="P:carbohydrate metabolic process"/>
    <property type="evidence" value="ECO:0007669"/>
    <property type="project" value="UniProtKB-ARBA"/>
</dbReference>